<dbReference type="EMBL" id="JASCZI010009041">
    <property type="protein sequence ID" value="MED6117810.1"/>
    <property type="molecule type" value="Genomic_DNA"/>
</dbReference>
<dbReference type="InterPro" id="IPR001810">
    <property type="entry name" value="F-box_dom"/>
</dbReference>
<feature type="domain" description="F-box" evidence="1">
    <location>
        <begin position="6"/>
        <end position="52"/>
    </location>
</feature>
<name>A0ABU6R2K6_9FABA</name>
<dbReference type="Proteomes" id="UP001341840">
    <property type="component" value="Unassembled WGS sequence"/>
</dbReference>
<accession>A0ABU6R2K6</accession>
<dbReference type="Pfam" id="PF00646">
    <property type="entry name" value="F-box"/>
    <property type="match status" value="1"/>
</dbReference>
<protein>
    <recommendedName>
        <fullName evidence="1">F-box domain-containing protein</fullName>
    </recommendedName>
</protein>
<keyword evidence="3" id="KW-1185">Reference proteome</keyword>
<feature type="non-terminal residue" evidence="2">
    <location>
        <position position="1"/>
    </location>
</feature>
<organism evidence="2 3">
    <name type="scientific">Stylosanthes scabra</name>
    <dbReference type="NCBI Taxonomy" id="79078"/>
    <lineage>
        <taxon>Eukaryota</taxon>
        <taxon>Viridiplantae</taxon>
        <taxon>Streptophyta</taxon>
        <taxon>Embryophyta</taxon>
        <taxon>Tracheophyta</taxon>
        <taxon>Spermatophyta</taxon>
        <taxon>Magnoliopsida</taxon>
        <taxon>eudicotyledons</taxon>
        <taxon>Gunneridae</taxon>
        <taxon>Pentapetalae</taxon>
        <taxon>rosids</taxon>
        <taxon>fabids</taxon>
        <taxon>Fabales</taxon>
        <taxon>Fabaceae</taxon>
        <taxon>Papilionoideae</taxon>
        <taxon>50 kb inversion clade</taxon>
        <taxon>dalbergioids sensu lato</taxon>
        <taxon>Dalbergieae</taxon>
        <taxon>Pterocarpus clade</taxon>
        <taxon>Stylosanthes</taxon>
    </lineage>
</organism>
<evidence type="ECO:0000259" key="1">
    <source>
        <dbReference type="PROSITE" id="PS50181"/>
    </source>
</evidence>
<proteinExistence type="predicted"/>
<comment type="caution">
    <text evidence="2">The sequence shown here is derived from an EMBL/GenBank/DDBJ whole genome shotgun (WGS) entry which is preliminary data.</text>
</comment>
<dbReference type="PROSITE" id="PS50181">
    <property type="entry name" value="FBOX"/>
    <property type="match status" value="1"/>
</dbReference>
<dbReference type="Gene3D" id="1.20.1280.50">
    <property type="match status" value="1"/>
</dbReference>
<dbReference type="SUPFAM" id="SSF81383">
    <property type="entry name" value="F-box domain"/>
    <property type="match status" value="1"/>
</dbReference>
<evidence type="ECO:0000313" key="2">
    <source>
        <dbReference type="EMBL" id="MED6117810.1"/>
    </source>
</evidence>
<reference evidence="2 3" key="1">
    <citation type="journal article" date="2023" name="Plants (Basel)">
        <title>Bridging the Gap: Combining Genomics and Transcriptomics Approaches to Understand Stylosanthes scabra, an Orphan Legume from the Brazilian Caatinga.</title>
        <authorList>
            <person name="Ferreira-Neto J.R.C."/>
            <person name="da Silva M.D."/>
            <person name="Binneck E."/>
            <person name="de Melo N.F."/>
            <person name="da Silva R.H."/>
            <person name="de Melo A.L.T.M."/>
            <person name="Pandolfi V."/>
            <person name="Bustamante F.O."/>
            <person name="Brasileiro-Vidal A.C."/>
            <person name="Benko-Iseppon A.M."/>
        </authorList>
    </citation>
    <scope>NUCLEOTIDE SEQUENCE [LARGE SCALE GENOMIC DNA]</scope>
    <source>
        <tissue evidence="2">Leaves</tissue>
    </source>
</reference>
<dbReference type="InterPro" id="IPR036047">
    <property type="entry name" value="F-box-like_dom_sf"/>
</dbReference>
<sequence>DVPINVLQIPFLPDEIVMNILLRLDALSILACRSTCRHWRQKLSSYEFLMELAKKWYARGSFIFAHFGYSMTEHISVDWILKLDAISGEVIPFQFPFSFTYE</sequence>
<dbReference type="SMART" id="SM00256">
    <property type="entry name" value="FBOX"/>
    <property type="match status" value="1"/>
</dbReference>
<evidence type="ECO:0000313" key="3">
    <source>
        <dbReference type="Proteomes" id="UP001341840"/>
    </source>
</evidence>
<gene>
    <name evidence="2" type="ORF">PIB30_113334</name>
</gene>
<feature type="non-terminal residue" evidence="2">
    <location>
        <position position="102"/>
    </location>
</feature>